<evidence type="ECO:0000313" key="7">
    <source>
        <dbReference type="EMBL" id="RLN08223.1"/>
    </source>
</evidence>
<sequence>MSAAKALGLPPGVRFDPTGDELVEFYHLSRTLGRPPAVPGIIIEDAATTTTTSASHPWKLLTRHRRTDDGEAYFFERSPAATTPSAALEGRRKSGSTGWVLHEYTVASPQCPFPVKLCHVAFTGYGHKRQRVPDDDDDGEGEAQELEPQAAPPPHKRAAATASSVITTATPDQEDLGEARRRAQDQEQQFLDYGTSSVGDFCGSDAGFSQESSVLDPWCPDAGPSQQEPFALDQELAQNHECFTNQSQEQFENNEGSSIEAYCALLMASDLGSRQEPPAGQSLTEGQQLQLQLAQLPGSISSPRGPPTATAGGEAAYHEEHIQTTADLPLPTDQESCTTEQPDGSMGQDDFFEGWGDLNSFCDTTGVQTDDDDVAAGRSERAPAMVVEVQPAAGAKSEVNCDHDRHFLDQQTEIF</sequence>
<accession>A0A3L6RSR9</accession>
<keyword evidence="3" id="KW-0804">Transcription</keyword>
<feature type="region of interest" description="Disordered" evidence="5">
    <location>
        <begin position="326"/>
        <end position="353"/>
    </location>
</feature>
<dbReference type="GO" id="GO:0006355">
    <property type="term" value="P:regulation of DNA-templated transcription"/>
    <property type="evidence" value="ECO:0007669"/>
    <property type="project" value="InterPro"/>
</dbReference>
<dbReference type="EMBL" id="PQIB02000007">
    <property type="protein sequence ID" value="RLN08223.1"/>
    <property type="molecule type" value="Genomic_DNA"/>
</dbReference>
<dbReference type="OrthoDB" id="654904at2759"/>
<gene>
    <name evidence="7" type="ORF">C2845_PM11G15970</name>
</gene>
<keyword evidence="8" id="KW-1185">Reference proteome</keyword>
<feature type="compositionally biased region" description="Low complexity" evidence="5">
    <location>
        <begin position="159"/>
        <end position="170"/>
    </location>
</feature>
<dbReference type="AlphaFoldDB" id="A0A3L6RSR9"/>
<name>A0A3L6RSR9_PANMI</name>
<evidence type="ECO:0000256" key="5">
    <source>
        <dbReference type="SAM" id="MobiDB-lite"/>
    </source>
</evidence>
<evidence type="ECO:0000256" key="2">
    <source>
        <dbReference type="ARBA" id="ARBA00023125"/>
    </source>
</evidence>
<dbReference type="Proteomes" id="UP000275267">
    <property type="component" value="Unassembled WGS sequence"/>
</dbReference>
<evidence type="ECO:0000256" key="4">
    <source>
        <dbReference type="ARBA" id="ARBA00023242"/>
    </source>
</evidence>
<feature type="domain" description="NAC" evidence="6">
    <location>
        <begin position="9"/>
        <end position="182"/>
    </location>
</feature>
<protein>
    <recommendedName>
        <fullName evidence="6">NAC domain-containing protein</fullName>
    </recommendedName>
</protein>
<reference evidence="8" key="1">
    <citation type="journal article" date="2019" name="Nat. Commun.">
        <title>The genome of broomcorn millet.</title>
        <authorList>
            <person name="Zou C."/>
            <person name="Miki D."/>
            <person name="Li D."/>
            <person name="Tang Q."/>
            <person name="Xiao L."/>
            <person name="Rajput S."/>
            <person name="Deng P."/>
            <person name="Jia W."/>
            <person name="Huang R."/>
            <person name="Zhang M."/>
            <person name="Sun Y."/>
            <person name="Hu J."/>
            <person name="Fu X."/>
            <person name="Schnable P.S."/>
            <person name="Li F."/>
            <person name="Zhang H."/>
            <person name="Feng B."/>
            <person name="Zhu X."/>
            <person name="Liu R."/>
            <person name="Schnable J.C."/>
            <person name="Zhu J.-K."/>
            <person name="Zhang H."/>
        </authorList>
    </citation>
    <scope>NUCLEOTIDE SEQUENCE [LARGE SCALE GENOMIC DNA]</scope>
</reference>
<dbReference type="GO" id="GO:0003677">
    <property type="term" value="F:DNA binding"/>
    <property type="evidence" value="ECO:0007669"/>
    <property type="project" value="UniProtKB-KW"/>
</dbReference>
<dbReference type="PANTHER" id="PTHR31719:SF116">
    <property type="entry name" value="NAC DOMAIN-CONTAINING PROTEIN"/>
    <property type="match status" value="1"/>
</dbReference>
<evidence type="ECO:0000259" key="6">
    <source>
        <dbReference type="PROSITE" id="PS51005"/>
    </source>
</evidence>
<dbReference type="PROSITE" id="PS51005">
    <property type="entry name" value="NAC"/>
    <property type="match status" value="1"/>
</dbReference>
<evidence type="ECO:0000313" key="8">
    <source>
        <dbReference type="Proteomes" id="UP000275267"/>
    </source>
</evidence>
<dbReference type="PANTHER" id="PTHR31719">
    <property type="entry name" value="NAC TRANSCRIPTION FACTOR 56"/>
    <property type="match status" value="1"/>
</dbReference>
<dbReference type="SUPFAM" id="SSF101941">
    <property type="entry name" value="NAC domain"/>
    <property type="match status" value="1"/>
</dbReference>
<comment type="caution">
    <text evidence="7">The sequence shown here is derived from an EMBL/GenBank/DDBJ whole genome shotgun (WGS) entry which is preliminary data.</text>
</comment>
<dbReference type="InterPro" id="IPR036093">
    <property type="entry name" value="NAC_dom_sf"/>
</dbReference>
<keyword evidence="4" id="KW-0539">Nucleus</keyword>
<feature type="compositionally biased region" description="Polar residues" evidence="5">
    <location>
        <begin position="333"/>
        <end position="342"/>
    </location>
</feature>
<proteinExistence type="predicted"/>
<keyword evidence="2" id="KW-0238">DNA-binding</keyword>
<feature type="region of interest" description="Disordered" evidence="5">
    <location>
        <begin position="128"/>
        <end position="184"/>
    </location>
</feature>
<keyword evidence="1" id="KW-0805">Transcription regulation</keyword>
<organism evidence="7 8">
    <name type="scientific">Panicum miliaceum</name>
    <name type="common">Proso millet</name>
    <name type="synonym">Broomcorn millet</name>
    <dbReference type="NCBI Taxonomy" id="4540"/>
    <lineage>
        <taxon>Eukaryota</taxon>
        <taxon>Viridiplantae</taxon>
        <taxon>Streptophyta</taxon>
        <taxon>Embryophyta</taxon>
        <taxon>Tracheophyta</taxon>
        <taxon>Spermatophyta</taxon>
        <taxon>Magnoliopsida</taxon>
        <taxon>Liliopsida</taxon>
        <taxon>Poales</taxon>
        <taxon>Poaceae</taxon>
        <taxon>PACMAD clade</taxon>
        <taxon>Panicoideae</taxon>
        <taxon>Panicodae</taxon>
        <taxon>Paniceae</taxon>
        <taxon>Panicinae</taxon>
        <taxon>Panicum</taxon>
        <taxon>Panicum sect. Panicum</taxon>
    </lineage>
</organism>
<evidence type="ECO:0000256" key="3">
    <source>
        <dbReference type="ARBA" id="ARBA00023163"/>
    </source>
</evidence>
<feature type="compositionally biased region" description="Acidic residues" evidence="5">
    <location>
        <begin position="134"/>
        <end position="145"/>
    </location>
</feature>
<dbReference type="Pfam" id="PF02365">
    <property type="entry name" value="NAM"/>
    <property type="match status" value="1"/>
</dbReference>
<dbReference type="InterPro" id="IPR003441">
    <property type="entry name" value="NAC-dom"/>
</dbReference>
<evidence type="ECO:0000256" key="1">
    <source>
        <dbReference type="ARBA" id="ARBA00023015"/>
    </source>
</evidence>